<organism evidence="2 3">
    <name type="scientific">Mucilaginibacter achroorhodeus</name>
    <dbReference type="NCBI Taxonomy" id="2599294"/>
    <lineage>
        <taxon>Bacteria</taxon>
        <taxon>Pseudomonadati</taxon>
        <taxon>Bacteroidota</taxon>
        <taxon>Sphingobacteriia</taxon>
        <taxon>Sphingobacteriales</taxon>
        <taxon>Sphingobacteriaceae</taxon>
        <taxon>Mucilaginibacter</taxon>
    </lineage>
</organism>
<feature type="transmembrane region" description="Helical" evidence="1">
    <location>
        <begin position="6"/>
        <end position="28"/>
    </location>
</feature>
<keyword evidence="1" id="KW-0812">Transmembrane</keyword>
<protein>
    <submittedName>
        <fullName evidence="2">Uncharacterized protein</fullName>
    </submittedName>
</protein>
<evidence type="ECO:0000313" key="2">
    <source>
        <dbReference type="EMBL" id="TWR24525.1"/>
    </source>
</evidence>
<name>A0A563TYS8_9SPHI</name>
<dbReference type="EMBL" id="VOEI01000006">
    <property type="protein sequence ID" value="TWR24525.1"/>
    <property type="molecule type" value="Genomic_DNA"/>
</dbReference>
<gene>
    <name evidence="2" type="ORF">FPZ42_15605</name>
</gene>
<accession>A0A563TYS8</accession>
<dbReference type="AlphaFoldDB" id="A0A563TYS8"/>
<keyword evidence="1" id="KW-1133">Transmembrane helix</keyword>
<keyword evidence="3" id="KW-1185">Reference proteome</keyword>
<evidence type="ECO:0000313" key="3">
    <source>
        <dbReference type="Proteomes" id="UP000318010"/>
    </source>
</evidence>
<feature type="transmembrane region" description="Helical" evidence="1">
    <location>
        <begin position="54"/>
        <end position="72"/>
    </location>
</feature>
<comment type="caution">
    <text evidence="2">The sequence shown here is derived from an EMBL/GenBank/DDBJ whole genome shotgun (WGS) entry which is preliminary data.</text>
</comment>
<dbReference type="RefSeq" id="WP_146272781.1">
    <property type="nucleotide sequence ID" value="NZ_VOEI01000006.1"/>
</dbReference>
<proteinExistence type="predicted"/>
<dbReference type="OrthoDB" id="799834at2"/>
<evidence type="ECO:0000256" key="1">
    <source>
        <dbReference type="SAM" id="Phobius"/>
    </source>
</evidence>
<reference evidence="2 3" key="1">
    <citation type="submission" date="2019-07" db="EMBL/GenBank/DDBJ databases">
        <authorList>
            <person name="Kim J."/>
        </authorList>
    </citation>
    <scope>NUCLEOTIDE SEQUENCE [LARGE SCALE GENOMIC DNA]</scope>
    <source>
        <strain evidence="2 3">MJ1a</strain>
    </source>
</reference>
<sequence length="73" mass="7856">MMFTTTFEIFLIAACAVTVLAIAGFAVFCRNRAKSFAHTGRLTDVQIWATRSDISWVFAVLLGLAGAVMAVAN</sequence>
<keyword evidence="1" id="KW-0472">Membrane</keyword>
<dbReference type="Proteomes" id="UP000318010">
    <property type="component" value="Unassembled WGS sequence"/>
</dbReference>